<comment type="caution">
    <text evidence="2">The sequence shown here is derived from an EMBL/GenBank/DDBJ whole genome shotgun (WGS) entry which is preliminary data.</text>
</comment>
<feature type="chain" id="PRO_5035191750" evidence="1">
    <location>
        <begin position="19"/>
        <end position="43"/>
    </location>
</feature>
<evidence type="ECO:0000256" key="1">
    <source>
        <dbReference type="SAM" id="SignalP"/>
    </source>
</evidence>
<name>A0A8J4T640_9TREM</name>
<evidence type="ECO:0000313" key="3">
    <source>
        <dbReference type="Proteomes" id="UP000748531"/>
    </source>
</evidence>
<sequence length="43" mass="5023">MTSALVAFILLVVRRGYCRNRWFIPISRSSASSNLIVTYQRFE</sequence>
<feature type="signal peptide" evidence="1">
    <location>
        <begin position="1"/>
        <end position="18"/>
    </location>
</feature>
<dbReference type="AlphaFoldDB" id="A0A8J4T640"/>
<keyword evidence="1" id="KW-0732">Signal</keyword>
<organism evidence="2 3">
    <name type="scientific">Paragonimus heterotremus</name>
    <dbReference type="NCBI Taxonomy" id="100268"/>
    <lineage>
        <taxon>Eukaryota</taxon>
        <taxon>Metazoa</taxon>
        <taxon>Spiralia</taxon>
        <taxon>Lophotrochozoa</taxon>
        <taxon>Platyhelminthes</taxon>
        <taxon>Trematoda</taxon>
        <taxon>Digenea</taxon>
        <taxon>Plagiorchiida</taxon>
        <taxon>Troglotremata</taxon>
        <taxon>Troglotrematidae</taxon>
        <taxon>Paragonimus</taxon>
    </lineage>
</organism>
<proteinExistence type="predicted"/>
<evidence type="ECO:0000313" key="2">
    <source>
        <dbReference type="EMBL" id="KAF5394437.1"/>
    </source>
</evidence>
<dbReference type="Proteomes" id="UP000748531">
    <property type="component" value="Unassembled WGS sequence"/>
</dbReference>
<keyword evidence="3" id="KW-1185">Reference proteome</keyword>
<dbReference type="EMBL" id="LUCH01018555">
    <property type="protein sequence ID" value="KAF5394437.1"/>
    <property type="molecule type" value="Genomic_DNA"/>
</dbReference>
<protein>
    <submittedName>
        <fullName evidence="2">Uncharacterized protein</fullName>
    </submittedName>
</protein>
<reference evidence="2" key="1">
    <citation type="submission" date="2019-05" db="EMBL/GenBank/DDBJ databases">
        <title>Annotation for the trematode Paragonimus heterotremus.</title>
        <authorList>
            <person name="Choi Y.-J."/>
        </authorList>
    </citation>
    <scope>NUCLEOTIDE SEQUENCE</scope>
    <source>
        <strain evidence="2">LC</strain>
    </source>
</reference>
<accession>A0A8J4T640</accession>
<gene>
    <name evidence="2" type="ORF">PHET_11478</name>
</gene>
<dbReference type="OrthoDB" id="10279428at2759"/>